<dbReference type="Pfam" id="PF25973">
    <property type="entry name" value="BSH_CzcB"/>
    <property type="match status" value="1"/>
</dbReference>
<sequence>MNTENHEQNNSNEQLPNVKVLPVEKKTDREDYLENYPPKDIPTFDTSASKPSQKFLRILGILFLLLLVGGGGWFAYNRFFPPGGASQAGPGGPMGRGGPGGPMAMPVRLGEAQPETIEDSSEYVARLESRQSVKPKPQVSGQITNIFAKPGDRVRAGTPIVQINPAEQAASLQSQLAAVESARSELKLAQADVANAKQNLISKQAQKQSTLSNLAFQQQEFRRFSQLQGQGAVTRQALDQRRLDLQKAQAELAQIEAEIRAQEAAIVRAEANITKQERIIQQQTAGVTEERVRLNYYTINAPFSGVIGDIPVKVGDFVTSSTELYTIADNNTLLIEIRVPVEQATKLRMGMPVQLINNQGKPLQTGQISFIAPNIDPQTQSILVKASFDNSDGSLRTDQFVQARIIWDTRPGVVVPVTAISRIAGQNFVFVVERKPTPDQPGNMIAQQIPVELGKITGNQQEVLKGLEPGQEIVVAGILQLRDGIPIMPESQAPGANAPGGQGNKPPSN</sequence>
<reference evidence="8 9" key="1">
    <citation type="submission" date="2024-09" db="EMBL/GenBank/DDBJ databases">
        <title>Floridaenema gen nov. (Aerosakkonemataceae, Aerosakkonematales ord. nov., Cyanobacteria) from benthic tropical and subtropical fresh waters, with the description of four new species.</title>
        <authorList>
            <person name="Moretto J.A."/>
            <person name="Berthold D.E."/>
            <person name="Lefler F.W."/>
            <person name="Huang I.-S."/>
            <person name="Laughinghouse H. IV."/>
        </authorList>
    </citation>
    <scope>NUCLEOTIDE SEQUENCE [LARGE SCALE GENOMIC DNA]</scope>
    <source>
        <strain evidence="8 9">BLCC-F154</strain>
    </source>
</reference>
<evidence type="ECO:0000313" key="9">
    <source>
        <dbReference type="Proteomes" id="UP001576776"/>
    </source>
</evidence>
<keyword evidence="9" id="KW-1185">Reference proteome</keyword>
<feature type="region of interest" description="Disordered" evidence="4">
    <location>
        <begin position="487"/>
        <end position="509"/>
    </location>
</feature>
<dbReference type="EMBL" id="JBHFNS010000094">
    <property type="protein sequence ID" value="MFB2939476.1"/>
    <property type="molecule type" value="Genomic_DNA"/>
</dbReference>
<evidence type="ECO:0000256" key="1">
    <source>
        <dbReference type="ARBA" id="ARBA00004236"/>
    </source>
</evidence>
<feature type="domain" description="CzcB-like barrel-sandwich hybrid" evidence="7">
    <location>
        <begin position="137"/>
        <end position="329"/>
    </location>
</feature>
<protein>
    <submittedName>
        <fullName evidence="8">Efflux RND transporter periplasmic adaptor subunit</fullName>
    </submittedName>
</protein>
<keyword evidence="5" id="KW-0812">Transmembrane</keyword>
<feature type="coiled-coil region" evidence="3">
    <location>
        <begin position="238"/>
        <end position="279"/>
    </location>
</feature>
<keyword evidence="5" id="KW-0472">Membrane</keyword>
<feature type="domain" description="Multidrug resistance protein MdtA-like beta-barrel" evidence="6">
    <location>
        <begin position="343"/>
        <end position="407"/>
    </location>
</feature>
<dbReference type="InterPro" id="IPR058647">
    <property type="entry name" value="BSH_CzcB-like"/>
</dbReference>
<comment type="similarity">
    <text evidence="2">Belongs to the membrane fusion protein (MFP) (TC 8.A.1) family.</text>
</comment>
<name>A0ABV4YKV9_9CYAN</name>
<evidence type="ECO:0000256" key="2">
    <source>
        <dbReference type="ARBA" id="ARBA00009477"/>
    </source>
</evidence>
<feature type="compositionally biased region" description="Basic and acidic residues" evidence="4">
    <location>
        <begin position="22"/>
        <end position="32"/>
    </location>
</feature>
<comment type="caution">
    <text evidence="8">The sequence shown here is derived from an EMBL/GenBank/DDBJ whole genome shotgun (WGS) entry which is preliminary data.</text>
</comment>
<dbReference type="PANTHER" id="PTHR30469:SF39">
    <property type="entry name" value="SLL0180 PROTEIN"/>
    <property type="match status" value="1"/>
</dbReference>
<dbReference type="SUPFAM" id="SSF111369">
    <property type="entry name" value="HlyD-like secretion proteins"/>
    <property type="match status" value="2"/>
</dbReference>
<proteinExistence type="inferred from homology"/>
<evidence type="ECO:0000256" key="4">
    <source>
        <dbReference type="SAM" id="MobiDB-lite"/>
    </source>
</evidence>
<keyword evidence="5" id="KW-1133">Transmembrane helix</keyword>
<dbReference type="NCBIfam" id="TIGR01730">
    <property type="entry name" value="RND_mfp"/>
    <property type="match status" value="1"/>
</dbReference>
<evidence type="ECO:0000259" key="7">
    <source>
        <dbReference type="Pfam" id="PF25973"/>
    </source>
</evidence>
<dbReference type="Gene3D" id="2.40.420.20">
    <property type="match status" value="1"/>
</dbReference>
<evidence type="ECO:0000256" key="3">
    <source>
        <dbReference type="SAM" id="Coils"/>
    </source>
</evidence>
<evidence type="ECO:0000256" key="5">
    <source>
        <dbReference type="SAM" id="Phobius"/>
    </source>
</evidence>
<dbReference type="RefSeq" id="WP_413260940.1">
    <property type="nucleotide sequence ID" value="NZ_JBHFNS010000094.1"/>
</dbReference>
<dbReference type="Proteomes" id="UP001576776">
    <property type="component" value="Unassembled WGS sequence"/>
</dbReference>
<organism evidence="8 9">
    <name type="scientific">Floridaenema fluviatile BLCC-F154</name>
    <dbReference type="NCBI Taxonomy" id="3153640"/>
    <lineage>
        <taxon>Bacteria</taxon>
        <taxon>Bacillati</taxon>
        <taxon>Cyanobacteriota</taxon>
        <taxon>Cyanophyceae</taxon>
        <taxon>Oscillatoriophycideae</taxon>
        <taxon>Aerosakkonematales</taxon>
        <taxon>Aerosakkonemataceae</taxon>
        <taxon>Floridanema</taxon>
        <taxon>Floridanema fluviatile</taxon>
    </lineage>
</organism>
<dbReference type="Gene3D" id="2.40.50.100">
    <property type="match status" value="2"/>
</dbReference>
<dbReference type="PANTHER" id="PTHR30469">
    <property type="entry name" value="MULTIDRUG RESISTANCE PROTEIN MDTA"/>
    <property type="match status" value="1"/>
</dbReference>
<gene>
    <name evidence="8" type="ORF">ACE1B6_29840</name>
</gene>
<accession>A0ABV4YKV9</accession>
<dbReference type="Gene3D" id="2.40.30.170">
    <property type="match status" value="1"/>
</dbReference>
<feature type="region of interest" description="Disordered" evidence="4">
    <location>
        <begin position="1"/>
        <end position="48"/>
    </location>
</feature>
<feature type="transmembrane region" description="Helical" evidence="5">
    <location>
        <begin position="55"/>
        <end position="76"/>
    </location>
</feature>
<keyword evidence="3" id="KW-0175">Coiled coil</keyword>
<dbReference type="Pfam" id="PF25944">
    <property type="entry name" value="Beta-barrel_RND"/>
    <property type="match status" value="1"/>
</dbReference>
<evidence type="ECO:0000259" key="6">
    <source>
        <dbReference type="Pfam" id="PF25944"/>
    </source>
</evidence>
<dbReference type="Gene3D" id="1.10.287.470">
    <property type="entry name" value="Helix hairpin bin"/>
    <property type="match status" value="1"/>
</dbReference>
<comment type="subcellular location">
    <subcellularLocation>
        <location evidence="1">Cell membrane</location>
    </subcellularLocation>
</comment>
<dbReference type="InterPro" id="IPR058626">
    <property type="entry name" value="MdtA-like_b-barrel"/>
</dbReference>
<feature type="coiled-coil region" evidence="3">
    <location>
        <begin position="169"/>
        <end position="206"/>
    </location>
</feature>
<dbReference type="InterPro" id="IPR006143">
    <property type="entry name" value="RND_pump_MFP"/>
</dbReference>
<evidence type="ECO:0000313" key="8">
    <source>
        <dbReference type="EMBL" id="MFB2939476.1"/>
    </source>
</evidence>